<evidence type="ECO:0000313" key="2">
    <source>
        <dbReference type="Proteomes" id="UP000199478"/>
    </source>
</evidence>
<dbReference type="EMBL" id="FOYP01000001">
    <property type="protein sequence ID" value="SFR40400.1"/>
    <property type="molecule type" value="Genomic_DNA"/>
</dbReference>
<name>A0A1I6GE23_9RHOB</name>
<dbReference type="GO" id="GO:0016740">
    <property type="term" value="F:transferase activity"/>
    <property type="evidence" value="ECO:0007669"/>
    <property type="project" value="UniProtKB-KW"/>
</dbReference>
<organism evidence="1 2">
    <name type="scientific">Yoonia tamlensis</name>
    <dbReference type="NCBI Taxonomy" id="390270"/>
    <lineage>
        <taxon>Bacteria</taxon>
        <taxon>Pseudomonadati</taxon>
        <taxon>Pseudomonadota</taxon>
        <taxon>Alphaproteobacteria</taxon>
        <taxon>Rhodobacterales</taxon>
        <taxon>Paracoccaceae</taxon>
        <taxon>Yoonia</taxon>
    </lineage>
</organism>
<dbReference type="SUPFAM" id="SSF81301">
    <property type="entry name" value="Nucleotidyltransferase"/>
    <property type="match status" value="1"/>
</dbReference>
<dbReference type="AlphaFoldDB" id="A0A1I6GE23"/>
<dbReference type="InterPro" id="IPR043519">
    <property type="entry name" value="NT_sf"/>
</dbReference>
<proteinExistence type="predicted"/>
<sequence>MQSVNLGPIKMSSDNYLRNVLTREQVDTGSFSPVRSIATTLTPMLNSWGNGYLLAIEPSGSFAKGTANKSSTDIDLFLTLSSSTPDTLAQIRSSLGNCLNHYGYQYRDQNVSLGVKVAGYQVDLVPGKRQSQYGSDHSLYRKKANTWTKTNIQTHIKLVRDSRRTEEIRVVKLWRDQWDLSFPSIYLELATLSALHGKPIGRLSENVADVLRFLSGRLTTTRIVDPANTNNVISDDLPISGKHAVATAARRALSGSWESLIR</sequence>
<dbReference type="Proteomes" id="UP000199478">
    <property type="component" value="Unassembled WGS sequence"/>
</dbReference>
<dbReference type="STRING" id="390270.SAMN04488005_1493"/>
<dbReference type="Gene3D" id="3.30.460.10">
    <property type="entry name" value="Beta Polymerase, domain 2"/>
    <property type="match status" value="1"/>
</dbReference>
<protein>
    <submittedName>
        <fullName evidence="1">Nucleotidyltransferase domain-containing protein</fullName>
    </submittedName>
</protein>
<evidence type="ECO:0000313" key="1">
    <source>
        <dbReference type="EMBL" id="SFR40400.1"/>
    </source>
</evidence>
<reference evidence="2" key="1">
    <citation type="submission" date="2016-10" db="EMBL/GenBank/DDBJ databases">
        <authorList>
            <person name="Varghese N."/>
            <person name="Submissions S."/>
        </authorList>
    </citation>
    <scope>NUCLEOTIDE SEQUENCE [LARGE SCALE GENOMIC DNA]</scope>
    <source>
        <strain evidence="2">DSM 26879</strain>
    </source>
</reference>
<accession>A0A1I6GE23</accession>
<keyword evidence="2" id="KW-1185">Reference proteome</keyword>
<gene>
    <name evidence="1" type="ORF">SAMN04488005_1493</name>
</gene>
<keyword evidence="1" id="KW-0808">Transferase</keyword>